<proteinExistence type="predicted"/>
<name>A0A250AZW8_9GAMM</name>
<dbReference type="KEGG" id="gqu:AWC35_08575"/>
<sequence length="76" mass="8538">MLITQQIKINTMIKEKNFLNGMRQIKIRPNWRLINLFRLSASKVSFPAGVHAYGKILAASAGRGREHGESSTTQVL</sequence>
<keyword evidence="2" id="KW-1185">Reference proteome</keyword>
<dbReference type="EMBL" id="CP014136">
    <property type="protein sequence ID" value="ATA19391.1"/>
    <property type="molecule type" value="Genomic_DNA"/>
</dbReference>
<dbReference type="AlphaFoldDB" id="A0A250AZW8"/>
<dbReference type="Proteomes" id="UP000217182">
    <property type="component" value="Chromosome"/>
</dbReference>
<organism evidence="1 2">
    <name type="scientific">Gibbsiella quercinecans</name>
    <dbReference type="NCBI Taxonomy" id="929813"/>
    <lineage>
        <taxon>Bacteria</taxon>
        <taxon>Pseudomonadati</taxon>
        <taxon>Pseudomonadota</taxon>
        <taxon>Gammaproteobacteria</taxon>
        <taxon>Enterobacterales</taxon>
        <taxon>Yersiniaceae</taxon>
        <taxon>Gibbsiella</taxon>
    </lineage>
</organism>
<accession>A0A250AZW8</accession>
<evidence type="ECO:0000313" key="2">
    <source>
        <dbReference type="Proteomes" id="UP000217182"/>
    </source>
</evidence>
<evidence type="ECO:0000313" key="1">
    <source>
        <dbReference type="EMBL" id="ATA19391.1"/>
    </source>
</evidence>
<protein>
    <submittedName>
        <fullName evidence="1">Uncharacterized protein</fullName>
    </submittedName>
</protein>
<reference evidence="1 2" key="1">
    <citation type="submission" date="2016-01" db="EMBL/GenBank/DDBJ databases">
        <authorList>
            <person name="Oliw E.H."/>
        </authorList>
    </citation>
    <scope>NUCLEOTIDE SEQUENCE [LARGE SCALE GENOMIC DNA]</scope>
    <source>
        <strain evidence="1 2">FRB97</strain>
    </source>
</reference>
<gene>
    <name evidence="1" type="ORF">AWC35_08575</name>
</gene>